<sequence length="158" mass="16752">MRWWLIFSCGKTDMTANTPTTAGYSRNGNSGRSTASRGCCRRSAACRRSRKCTFRQPRSRGFGGGGARVPACGNRRGCVFSPSPLSSCCMSPATCISGKCSGRRREAKTPRTWRAGAKSRPTRQGKKAAVSSVSTTRSPAGACRGRTGATLIEESDSG</sequence>
<feature type="region of interest" description="Disordered" evidence="1">
    <location>
        <begin position="106"/>
        <end position="158"/>
    </location>
</feature>
<accession>C4YBR0</accession>
<dbReference type="Proteomes" id="UP000007703">
    <property type="component" value="Unassembled WGS sequence"/>
</dbReference>
<evidence type="ECO:0000313" key="2">
    <source>
        <dbReference type="EMBL" id="EEQ41510.1"/>
    </source>
</evidence>
<dbReference type="InParanoid" id="C4YBR0"/>
<dbReference type="KEGG" id="clu:CLUG_05638"/>
<evidence type="ECO:0000256" key="1">
    <source>
        <dbReference type="SAM" id="MobiDB-lite"/>
    </source>
</evidence>
<proteinExistence type="predicted"/>
<dbReference type="AlphaFoldDB" id="C4YBR0"/>
<dbReference type="VEuPathDB" id="FungiDB:CLUG_05638"/>
<dbReference type="HOGENOM" id="CLU_1669211_0_0_1"/>
<reference evidence="2 3" key="1">
    <citation type="journal article" date="2009" name="Nature">
        <title>Evolution of pathogenicity and sexual reproduction in eight Candida genomes.</title>
        <authorList>
            <person name="Butler G."/>
            <person name="Rasmussen M.D."/>
            <person name="Lin M.F."/>
            <person name="Santos M.A."/>
            <person name="Sakthikumar S."/>
            <person name="Munro C.A."/>
            <person name="Rheinbay E."/>
            <person name="Grabherr M."/>
            <person name="Forche A."/>
            <person name="Reedy J.L."/>
            <person name="Agrafioti I."/>
            <person name="Arnaud M.B."/>
            <person name="Bates S."/>
            <person name="Brown A.J."/>
            <person name="Brunke S."/>
            <person name="Costanzo M.C."/>
            <person name="Fitzpatrick D.A."/>
            <person name="de Groot P.W."/>
            <person name="Harris D."/>
            <person name="Hoyer L.L."/>
            <person name="Hube B."/>
            <person name="Klis F.M."/>
            <person name="Kodira C."/>
            <person name="Lennard N."/>
            <person name="Logue M.E."/>
            <person name="Martin R."/>
            <person name="Neiman A.M."/>
            <person name="Nikolaou E."/>
            <person name="Quail M.A."/>
            <person name="Quinn J."/>
            <person name="Santos M.C."/>
            <person name="Schmitzberger F.F."/>
            <person name="Sherlock G."/>
            <person name="Shah P."/>
            <person name="Silverstein K.A."/>
            <person name="Skrzypek M.S."/>
            <person name="Soll D."/>
            <person name="Staggs R."/>
            <person name="Stansfield I."/>
            <person name="Stumpf M.P."/>
            <person name="Sudbery P.E."/>
            <person name="Srikantha T."/>
            <person name="Zeng Q."/>
            <person name="Berman J."/>
            <person name="Berriman M."/>
            <person name="Heitman J."/>
            <person name="Gow N.A."/>
            <person name="Lorenz M.C."/>
            <person name="Birren B.W."/>
            <person name="Kellis M."/>
            <person name="Cuomo C.A."/>
        </authorList>
    </citation>
    <scope>NUCLEOTIDE SEQUENCE [LARGE SCALE GENOMIC DNA]</scope>
    <source>
        <strain evidence="2 3">ATCC 42720</strain>
    </source>
</reference>
<name>C4YBR0_CLAL4</name>
<evidence type="ECO:0000313" key="3">
    <source>
        <dbReference type="Proteomes" id="UP000007703"/>
    </source>
</evidence>
<dbReference type="EMBL" id="CH408083">
    <property type="protein sequence ID" value="EEQ41510.1"/>
    <property type="molecule type" value="Genomic_DNA"/>
</dbReference>
<organism evidence="2 3">
    <name type="scientific">Clavispora lusitaniae (strain ATCC 42720)</name>
    <name type="common">Yeast</name>
    <name type="synonym">Candida lusitaniae</name>
    <dbReference type="NCBI Taxonomy" id="306902"/>
    <lineage>
        <taxon>Eukaryota</taxon>
        <taxon>Fungi</taxon>
        <taxon>Dikarya</taxon>
        <taxon>Ascomycota</taxon>
        <taxon>Saccharomycotina</taxon>
        <taxon>Pichiomycetes</taxon>
        <taxon>Metschnikowiaceae</taxon>
        <taxon>Clavispora</taxon>
    </lineage>
</organism>
<gene>
    <name evidence="2" type="ORF">CLUG_05638</name>
</gene>
<protein>
    <submittedName>
        <fullName evidence="2">Uncharacterized protein</fullName>
    </submittedName>
</protein>